<comment type="caution">
    <text evidence="1">The sequence shown here is derived from an EMBL/GenBank/DDBJ whole genome shotgun (WGS) entry which is preliminary data.</text>
</comment>
<dbReference type="AlphaFoldDB" id="A0A821CHY3"/>
<organism evidence="1 2">
    <name type="scientific">Rotaria socialis</name>
    <dbReference type="NCBI Taxonomy" id="392032"/>
    <lineage>
        <taxon>Eukaryota</taxon>
        <taxon>Metazoa</taxon>
        <taxon>Spiralia</taxon>
        <taxon>Gnathifera</taxon>
        <taxon>Rotifera</taxon>
        <taxon>Eurotatoria</taxon>
        <taxon>Bdelloidea</taxon>
        <taxon>Philodinida</taxon>
        <taxon>Philodinidae</taxon>
        <taxon>Rotaria</taxon>
    </lineage>
</organism>
<protein>
    <submittedName>
        <fullName evidence="1">Uncharacterized protein</fullName>
    </submittedName>
</protein>
<name>A0A821CHY3_9BILA</name>
<keyword evidence="2" id="KW-1185">Reference proteome</keyword>
<proteinExistence type="predicted"/>
<evidence type="ECO:0000313" key="1">
    <source>
        <dbReference type="EMBL" id="CAF4610157.1"/>
    </source>
</evidence>
<gene>
    <name evidence="1" type="ORF">UJA718_LOCUS31515</name>
</gene>
<accession>A0A821CHY3</accession>
<sequence>MSFAHQILIINFYSKQSSLSGSFLFLQLAPICSIRSKGLLTNLNSTTYSVLNLIRQLSNGQLFSRNRARRYLLNDYSINRLLKSYLFSPQQTVTVLTMKPKLQNNK</sequence>
<dbReference type="Proteomes" id="UP000663873">
    <property type="component" value="Unassembled WGS sequence"/>
</dbReference>
<dbReference type="EMBL" id="CAJOBP010025400">
    <property type="protein sequence ID" value="CAF4610157.1"/>
    <property type="molecule type" value="Genomic_DNA"/>
</dbReference>
<evidence type="ECO:0000313" key="2">
    <source>
        <dbReference type="Proteomes" id="UP000663873"/>
    </source>
</evidence>
<reference evidence="1" key="1">
    <citation type="submission" date="2021-02" db="EMBL/GenBank/DDBJ databases">
        <authorList>
            <person name="Nowell W R."/>
        </authorList>
    </citation>
    <scope>NUCLEOTIDE SEQUENCE</scope>
</reference>